<dbReference type="GO" id="GO:0005869">
    <property type="term" value="C:dynactin complex"/>
    <property type="evidence" value="ECO:0007669"/>
    <property type="project" value="InterPro"/>
</dbReference>
<dbReference type="GO" id="GO:0061640">
    <property type="term" value="P:cytoskeleton-dependent cytokinesis"/>
    <property type="evidence" value="ECO:0007669"/>
    <property type="project" value="InterPro"/>
</dbReference>
<name>A0A2D3V6Q6_9PEZI</name>
<keyword evidence="2" id="KW-1185">Reference proteome</keyword>
<dbReference type="Pfam" id="PF07426">
    <property type="entry name" value="Dynactin_p22"/>
    <property type="match status" value="1"/>
</dbReference>
<evidence type="ECO:0000313" key="2">
    <source>
        <dbReference type="Proteomes" id="UP000225277"/>
    </source>
</evidence>
<dbReference type="PANTHER" id="PTHR28360:SF1">
    <property type="entry name" value="DYNACTIN SUBUNIT 3"/>
    <property type="match status" value="1"/>
</dbReference>
<dbReference type="InterPro" id="IPR009991">
    <property type="entry name" value="DCTN3"/>
</dbReference>
<dbReference type="OrthoDB" id="5403729at2759"/>
<protein>
    <submittedName>
        <fullName evidence="1">Related to RO-10 protein, required for nuclear distribution</fullName>
    </submittedName>
</protein>
<gene>
    <name evidence="1" type="ORF">RCC_10815</name>
</gene>
<dbReference type="RefSeq" id="XP_023631809.1">
    <property type="nucleotide sequence ID" value="XM_023776041.1"/>
</dbReference>
<dbReference type="GeneID" id="35605850"/>
<accession>A0A2D3V6Q6</accession>
<dbReference type="PANTHER" id="PTHR28360">
    <property type="entry name" value="DYNACTIN SUBUNIT 3"/>
    <property type="match status" value="1"/>
</dbReference>
<evidence type="ECO:0000313" key="1">
    <source>
        <dbReference type="EMBL" id="CZT25086.1"/>
    </source>
</evidence>
<dbReference type="AlphaFoldDB" id="A0A2D3V6Q6"/>
<organism evidence="1 2">
    <name type="scientific">Ramularia collo-cygni</name>
    <dbReference type="NCBI Taxonomy" id="112498"/>
    <lineage>
        <taxon>Eukaryota</taxon>
        <taxon>Fungi</taxon>
        <taxon>Dikarya</taxon>
        <taxon>Ascomycota</taxon>
        <taxon>Pezizomycotina</taxon>
        <taxon>Dothideomycetes</taxon>
        <taxon>Dothideomycetidae</taxon>
        <taxon>Mycosphaerellales</taxon>
        <taxon>Mycosphaerellaceae</taxon>
        <taxon>Ramularia</taxon>
    </lineage>
</organism>
<dbReference type="Proteomes" id="UP000225277">
    <property type="component" value="Unassembled WGS sequence"/>
</dbReference>
<sequence length="213" mass="23916">MANSHDTATQTLLMLEERLQHVDYLVNGDGEAAAAQRRAIRSTSTSTGSATARLRNLEKALKALAAKSYAVSDLLQLHKQHPDLFHPTDPQTVPSTLPPAALAQLVLAHEQLYKSSATQLTMLNDNSAIPDPTVMAKLVALQPRIDKVEAKQRQQLQEFHDLRVRSMRVVEGWCEKGVLEMGGNWADWEENLRECEILVRRNEAAKRREDDFK</sequence>
<proteinExistence type="predicted"/>
<dbReference type="EMBL" id="FJUY01000025">
    <property type="protein sequence ID" value="CZT25086.1"/>
    <property type="molecule type" value="Genomic_DNA"/>
</dbReference>
<reference evidence="1 2" key="1">
    <citation type="submission" date="2016-03" db="EMBL/GenBank/DDBJ databases">
        <authorList>
            <person name="Ploux O."/>
        </authorList>
    </citation>
    <scope>NUCLEOTIDE SEQUENCE [LARGE SCALE GENOMIC DNA]</scope>
    <source>
        <strain evidence="1 2">URUG2</strain>
    </source>
</reference>